<feature type="transmembrane region" description="Helical" evidence="2">
    <location>
        <begin position="419"/>
        <end position="441"/>
    </location>
</feature>
<feature type="domain" description="Major facilitator superfamily (MFS) profile" evidence="3">
    <location>
        <begin position="55"/>
        <end position="473"/>
    </location>
</feature>
<keyword evidence="2" id="KW-0812">Transmembrane</keyword>
<comment type="subcellular location">
    <subcellularLocation>
        <location evidence="1">Membrane</location>
        <topology evidence="1">Multi-pass membrane protein</topology>
    </subcellularLocation>
</comment>
<feature type="transmembrane region" description="Helical" evidence="2">
    <location>
        <begin position="124"/>
        <end position="142"/>
    </location>
</feature>
<keyword evidence="2" id="KW-1133">Transmembrane helix</keyword>
<evidence type="ECO:0000313" key="4">
    <source>
        <dbReference type="Proteomes" id="UP000694845"/>
    </source>
</evidence>
<evidence type="ECO:0000313" key="5">
    <source>
        <dbReference type="RefSeq" id="XP_022090342.1"/>
    </source>
</evidence>
<dbReference type="InterPro" id="IPR036259">
    <property type="entry name" value="MFS_trans_sf"/>
</dbReference>
<dbReference type="PANTHER" id="PTHR11360:SF172">
    <property type="entry name" value="MAJOR FACILITATOR SUPERFAMILY (MFS) PROFILE DOMAIN-CONTAINING PROTEIN"/>
    <property type="match status" value="1"/>
</dbReference>
<dbReference type="InterPro" id="IPR050327">
    <property type="entry name" value="Proton-linked_MCT"/>
</dbReference>
<keyword evidence="2" id="KW-0472">Membrane</keyword>
<dbReference type="SUPFAM" id="SSF103473">
    <property type="entry name" value="MFS general substrate transporter"/>
    <property type="match status" value="1"/>
</dbReference>
<sequence length="512" mass="55642">MTEKLYTRLAVAEGASTADGEQTKATDDQAATESTKGRLGRWRLVFGKIRRPSWKWVILVGAFFLRATFIGILANYTTLSVKLRDFYGTNEEIIGWVGSLTLSVRSLSSLLTAAIAVKIGYRSTVFLGVLLGAISLMLSSFVPGVRWYFLTFSVLLGVATSLTTFTAYDYVMSYFHKRSVQASGLLAIASSAGLMIIAPLMESLLESIGLHNTLRAFAGVVLLSALSTFTFRPSPAEKRRMSVIQVPPTALDQDTCNWAPAEPAAPWKPPVHAKKTFRESMAVFSRILRSPDMWILGVVGLTLCLASTFTYLNMVSFLNTLGLSVKTSAFTLSMMGVGEFVGTALSTLLGDRVPLLKMEVLAIVSLVAAMVTAALTVVTVYPGVLTLVIVMGMCRAVYNLMVFPSVIECMGRHWKLESCAFCSMMCGIGYLPGGVLGGALFDATGSYLYSLLVCIALYLITCLLLVWGAYRFRRSQRALGQTVGPSAAIEESKAEEEQIKDVYVVDEIMTTV</sequence>
<dbReference type="GO" id="GO:0016020">
    <property type="term" value="C:membrane"/>
    <property type="evidence" value="ECO:0007669"/>
    <property type="project" value="UniProtKB-SubCell"/>
</dbReference>
<evidence type="ECO:0000259" key="3">
    <source>
        <dbReference type="PROSITE" id="PS50850"/>
    </source>
</evidence>
<evidence type="ECO:0000256" key="2">
    <source>
        <dbReference type="SAM" id="Phobius"/>
    </source>
</evidence>
<dbReference type="Proteomes" id="UP000694845">
    <property type="component" value="Unplaced"/>
</dbReference>
<feature type="transmembrane region" description="Helical" evidence="2">
    <location>
        <begin position="183"/>
        <end position="201"/>
    </location>
</feature>
<feature type="transmembrane region" description="Helical" evidence="2">
    <location>
        <begin position="213"/>
        <end position="231"/>
    </location>
</feature>
<evidence type="ECO:0000256" key="1">
    <source>
        <dbReference type="ARBA" id="ARBA00004141"/>
    </source>
</evidence>
<feature type="transmembrane region" description="Helical" evidence="2">
    <location>
        <begin position="360"/>
        <end position="381"/>
    </location>
</feature>
<dbReference type="OMA" id="FTYLNMV"/>
<feature type="transmembrane region" description="Helical" evidence="2">
    <location>
        <begin position="329"/>
        <end position="348"/>
    </location>
</feature>
<dbReference type="PROSITE" id="PS50850">
    <property type="entry name" value="MFS"/>
    <property type="match status" value="1"/>
</dbReference>
<feature type="transmembrane region" description="Helical" evidence="2">
    <location>
        <begin position="387"/>
        <end position="407"/>
    </location>
</feature>
<protein>
    <submittedName>
        <fullName evidence="5">Monocarboxylate transporter 12-like</fullName>
    </submittedName>
</protein>
<dbReference type="Gene3D" id="1.20.1250.20">
    <property type="entry name" value="MFS general substrate transporter like domains"/>
    <property type="match status" value="1"/>
</dbReference>
<organism evidence="4 5">
    <name type="scientific">Acanthaster planci</name>
    <name type="common">Crown-of-thorns starfish</name>
    <dbReference type="NCBI Taxonomy" id="133434"/>
    <lineage>
        <taxon>Eukaryota</taxon>
        <taxon>Metazoa</taxon>
        <taxon>Echinodermata</taxon>
        <taxon>Eleutherozoa</taxon>
        <taxon>Asterozoa</taxon>
        <taxon>Asteroidea</taxon>
        <taxon>Valvatacea</taxon>
        <taxon>Valvatida</taxon>
        <taxon>Acanthasteridae</taxon>
        <taxon>Acanthaster</taxon>
    </lineage>
</organism>
<keyword evidence="4" id="KW-1185">Reference proteome</keyword>
<dbReference type="GO" id="GO:0008028">
    <property type="term" value="F:monocarboxylic acid transmembrane transporter activity"/>
    <property type="evidence" value="ECO:0007669"/>
    <property type="project" value="TreeGrafter"/>
</dbReference>
<feature type="transmembrane region" description="Helical" evidence="2">
    <location>
        <begin position="148"/>
        <end position="171"/>
    </location>
</feature>
<dbReference type="GeneID" id="110979107"/>
<dbReference type="RefSeq" id="XP_022090342.1">
    <property type="nucleotide sequence ID" value="XM_022234650.1"/>
</dbReference>
<feature type="transmembrane region" description="Helical" evidence="2">
    <location>
        <begin position="93"/>
        <end position="117"/>
    </location>
</feature>
<gene>
    <name evidence="5" type="primary">LOC110979107</name>
</gene>
<proteinExistence type="predicted"/>
<accession>A0A8B7YCQ9</accession>
<dbReference type="Pfam" id="PF07690">
    <property type="entry name" value="MFS_1"/>
    <property type="match status" value="1"/>
</dbReference>
<dbReference type="InterPro" id="IPR011701">
    <property type="entry name" value="MFS"/>
</dbReference>
<feature type="transmembrane region" description="Helical" evidence="2">
    <location>
        <begin position="447"/>
        <end position="470"/>
    </location>
</feature>
<dbReference type="KEGG" id="aplc:110979107"/>
<feature type="transmembrane region" description="Helical" evidence="2">
    <location>
        <begin position="294"/>
        <end position="317"/>
    </location>
</feature>
<name>A0A8B7YCQ9_ACAPL</name>
<feature type="transmembrane region" description="Helical" evidence="2">
    <location>
        <begin position="53"/>
        <end position="73"/>
    </location>
</feature>
<dbReference type="OrthoDB" id="6111965at2759"/>
<reference evidence="5" key="1">
    <citation type="submission" date="2025-08" db="UniProtKB">
        <authorList>
            <consortium name="RefSeq"/>
        </authorList>
    </citation>
    <scope>IDENTIFICATION</scope>
</reference>
<dbReference type="PANTHER" id="PTHR11360">
    <property type="entry name" value="MONOCARBOXYLATE TRANSPORTER"/>
    <property type="match status" value="1"/>
</dbReference>
<dbReference type="AlphaFoldDB" id="A0A8B7YCQ9"/>
<dbReference type="InterPro" id="IPR020846">
    <property type="entry name" value="MFS_dom"/>
</dbReference>